<organism evidence="2 3">
    <name type="scientific">Ceratodon purpureus</name>
    <name type="common">Fire moss</name>
    <name type="synonym">Dicranum purpureum</name>
    <dbReference type="NCBI Taxonomy" id="3225"/>
    <lineage>
        <taxon>Eukaryota</taxon>
        <taxon>Viridiplantae</taxon>
        <taxon>Streptophyta</taxon>
        <taxon>Embryophyta</taxon>
        <taxon>Bryophyta</taxon>
        <taxon>Bryophytina</taxon>
        <taxon>Bryopsida</taxon>
        <taxon>Dicranidae</taxon>
        <taxon>Pseudoditrichales</taxon>
        <taxon>Ditrichaceae</taxon>
        <taxon>Ceratodon</taxon>
    </lineage>
</organism>
<dbReference type="EMBL" id="CM026426">
    <property type="protein sequence ID" value="KAG0574957.1"/>
    <property type="molecule type" value="Genomic_DNA"/>
</dbReference>
<keyword evidence="3" id="KW-1185">Reference proteome</keyword>
<evidence type="ECO:0000313" key="3">
    <source>
        <dbReference type="Proteomes" id="UP000822688"/>
    </source>
</evidence>
<protein>
    <submittedName>
        <fullName evidence="2">Uncharacterized protein</fullName>
    </submittedName>
</protein>
<sequence>MENLVQHTFHVYDGLVGDRGVADNVGENGFVAEHDDPRLGGAMGEDGFDAGPEGRDTVEDDFTMLETALYQEVTIPRWNHLGLLHYASRTPLDDEKHLQI</sequence>
<dbReference type="AlphaFoldDB" id="A0A8T0HVZ5"/>
<evidence type="ECO:0000313" key="2">
    <source>
        <dbReference type="EMBL" id="KAG0574957.1"/>
    </source>
</evidence>
<gene>
    <name evidence="2" type="ORF">KC19_VG305800</name>
</gene>
<feature type="region of interest" description="Disordered" evidence="1">
    <location>
        <begin position="27"/>
        <end position="54"/>
    </location>
</feature>
<dbReference type="Proteomes" id="UP000822688">
    <property type="component" value="Chromosome V"/>
</dbReference>
<proteinExistence type="predicted"/>
<reference evidence="2" key="1">
    <citation type="submission" date="2020-06" db="EMBL/GenBank/DDBJ databases">
        <title>WGS assembly of Ceratodon purpureus strain R40.</title>
        <authorList>
            <person name="Carey S.B."/>
            <person name="Jenkins J."/>
            <person name="Shu S."/>
            <person name="Lovell J.T."/>
            <person name="Sreedasyam A."/>
            <person name="Maumus F."/>
            <person name="Tiley G.P."/>
            <person name="Fernandez-Pozo N."/>
            <person name="Barry K."/>
            <person name="Chen C."/>
            <person name="Wang M."/>
            <person name="Lipzen A."/>
            <person name="Daum C."/>
            <person name="Saski C.A."/>
            <person name="Payton A.C."/>
            <person name="Mcbreen J.C."/>
            <person name="Conrad R.E."/>
            <person name="Kollar L.M."/>
            <person name="Olsson S."/>
            <person name="Huttunen S."/>
            <person name="Landis J.B."/>
            <person name="Wickett N.J."/>
            <person name="Johnson M.G."/>
            <person name="Rensing S.A."/>
            <person name="Grimwood J."/>
            <person name="Schmutz J."/>
            <person name="Mcdaniel S.F."/>
        </authorList>
    </citation>
    <scope>NUCLEOTIDE SEQUENCE</scope>
    <source>
        <strain evidence="2">R40</strain>
    </source>
</reference>
<accession>A0A8T0HVZ5</accession>
<evidence type="ECO:0000256" key="1">
    <source>
        <dbReference type="SAM" id="MobiDB-lite"/>
    </source>
</evidence>
<comment type="caution">
    <text evidence="2">The sequence shown here is derived from an EMBL/GenBank/DDBJ whole genome shotgun (WGS) entry which is preliminary data.</text>
</comment>
<name>A0A8T0HVZ5_CERPU</name>